<dbReference type="CDD" id="cd00077">
    <property type="entry name" value="HDc"/>
    <property type="match status" value="1"/>
</dbReference>
<dbReference type="EMBL" id="CM035424">
    <property type="protein sequence ID" value="KAH7351527.1"/>
    <property type="molecule type" value="Genomic_DNA"/>
</dbReference>
<dbReference type="SMART" id="SM00471">
    <property type="entry name" value="HDc"/>
    <property type="match status" value="1"/>
</dbReference>
<evidence type="ECO:0000256" key="1">
    <source>
        <dbReference type="ARBA" id="ARBA00007476"/>
    </source>
</evidence>
<dbReference type="GO" id="GO:0008728">
    <property type="term" value="F:GTP diphosphokinase activity"/>
    <property type="evidence" value="ECO:0007669"/>
    <property type="project" value="UniProtKB-EC"/>
</dbReference>
<evidence type="ECO:0000256" key="5">
    <source>
        <dbReference type="PROSITE-ProRule" id="PRU00182"/>
    </source>
</evidence>
<dbReference type="Pfam" id="PF13328">
    <property type="entry name" value="HD_4"/>
    <property type="match status" value="1"/>
</dbReference>
<protein>
    <recommendedName>
        <fullName evidence="2">GTP diphosphokinase</fullName>
        <ecNumber evidence="2">2.7.6.5</ecNumber>
    </recommendedName>
</protein>
<evidence type="ECO:0000256" key="3">
    <source>
        <dbReference type="ARBA" id="ARBA00023016"/>
    </source>
</evidence>
<evidence type="ECO:0000259" key="6">
    <source>
        <dbReference type="PROSITE" id="PS51831"/>
    </source>
</evidence>
<dbReference type="SUPFAM" id="SSF109604">
    <property type="entry name" value="HD-domain/PDEase-like"/>
    <property type="match status" value="1"/>
</dbReference>
<sequence length="701" mass="79300">MIEGLVAMPLAGPPSMSICPSPSANFCPLAHSAVTCLTKVDSDIRITSIQSSSPQLAIAGLKTSSVNMDGRQVTFKGCNRPLLDHGSNSSVKCSYLDSCMIDSLIIASPNVIVNKKERRQASVLQGLCFHCHGQSFLNYSNNHSTADATWRDRQNHYEVPNQCLRSLPLPQALPTLSPDLSSVMDSCQTAEAMFRTAQACYAVFTDAIVVKAFREAKRVHHAKYQTSDDHHLDHCVETAKNLASLGASKEVVAAGLLHDVIDKPTVQCAAIKETFGEEVAYFVKEVFKISEFSKMARDNNITSKTTEANRLHTMFLAMTDTQVILIQLADRLHSMQTLEAFPQDKQLSFAKETLKVFVPLANRLGIWSWKAELEDLCFKHLEPQEYQKLREKLYHGFRQSAITASIEKLGGTLQKIGILYYELTGRHKNIFSIYTKMKRKNRNLYEMHDLQGIRLIVMSKDDCYAALELIHMLWPQFCTEVKDYIAQPKINGYQSLHTIVCSEGGLPLEIQIRTREMHYQAEFGVAAHWRYKEDNVAHSSFILQMVAWARLKLIWQCETPEIGKHFLLSNVSLHISFLFQKHLENCTHVQLLYMIPPKEDDPLYVIILEDDKMTVDELQGGATVADLCHRRLTDNIFAARCGLTCDDLHPIVNHKVVDDIQQELRMGDLVELRLTIPYDSLMNKGITETQNEERIEMHGTI</sequence>
<evidence type="ECO:0000313" key="8">
    <source>
        <dbReference type="Proteomes" id="UP000825935"/>
    </source>
</evidence>
<dbReference type="InterPro" id="IPR003607">
    <property type="entry name" value="HD/PDEase_dom"/>
</dbReference>
<reference evidence="7" key="1">
    <citation type="submission" date="2021-08" db="EMBL/GenBank/DDBJ databases">
        <title>WGS assembly of Ceratopteris richardii.</title>
        <authorList>
            <person name="Marchant D.B."/>
            <person name="Chen G."/>
            <person name="Jenkins J."/>
            <person name="Shu S."/>
            <person name="Leebens-Mack J."/>
            <person name="Grimwood J."/>
            <person name="Schmutz J."/>
            <person name="Soltis P."/>
            <person name="Soltis D."/>
            <person name="Chen Z.-H."/>
        </authorList>
    </citation>
    <scope>NUCLEOTIDE SEQUENCE</scope>
    <source>
        <strain evidence="7">Whitten #5841</strain>
        <tissue evidence="7">Leaf</tissue>
    </source>
</reference>
<dbReference type="Gene3D" id="3.30.460.10">
    <property type="entry name" value="Beta Polymerase, domain 2"/>
    <property type="match status" value="1"/>
</dbReference>
<dbReference type="Pfam" id="PF04607">
    <property type="entry name" value="RelA_SpoT"/>
    <property type="match status" value="1"/>
</dbReference>
<dbReference type="FunFam" id="1.10.3210.10:FF:000001">
    <property type="entry name" value="GTP pyrophosphokinase RelA"/>
    <property type="match status" value="1"/>
</dbReference>
<comment type="caution">
    <text evidence="7">The sequence shown here is derived from an EMBL/GenBank/DDBJ whole genome shotgun (WGS) entry which is preliminary data.</text>
</comment>
<dbReference type="PROSITE" id="PS50889">
    <property type="entry name" value="S4"/>
    <property type="match status" value="1"/>
</dbReference>
<proteinExistence type="inferred from homology"/>
<feature type="domain" description="HD" evidence="6">
    <location>
        <begin position="231"/>
        <end position="335"/>
    </location>
</feature>
<keyword evidence="8" id="KW-1185">Reference proteome</keyword>
<gene>
    <name evidence="7" type="ORF">KP509_19G001700</name>
</gene>
<dbReference type="PROSITE" id="PS51831">
    <property type="entry name" value="HD"/>
    <property type="match status" value="1"/>
</dbReference>
<dbReference type="GO" id="GO:0015969">
    <property type="term" value="P:guanosine tetraphosphate metabolic process"/>
    <property type="evidence" value="ECO:0007669"/>
    <property type="project" value="InterPro"/>
</dbReference>
<keyword evidence="5" id="KW-0694">RNA-binding</keyword>
<dbReference type="EC" id="2.7.6.5" evidence="2"/>
<dbReference type="GO" id="GO:0005525">
    <property type="term" value="F:GTP binding"/>
    <property type="evidence" value="ECO:0007669"/>
    <property type="project" value="UniProtKB-KW"/>
</dbReference>
<dbReference type="PANTHER" id="PTHR21262">
    <property type="entry name" value="GUANOSINE-3',5'-BIS DIPHOSPHATE 3'-PYROPHOSPHOHYDROLASE"/>
    <property type="match status" value="1"/>
</dbReference>
<evidence type="ECO:0000256" key="4">
    <source>
        <dbReference type="ARBA" id="ARBA00023134"/>
    </source>
</evidence>
<dbReference type="InterPro" id="IPR007685">
    <property type="entry name" value="RelA_SpoT"/>
</dbReference>
<evidence type="ECO:0000256" key="2">
    <source>
        <dbReference type="ARBA" id="ARBA00013251"/>
    </source>
</evidence>
<organism evidence="7 8">
    <name type="scientific">Ceratopteris richardii</name>
    <name type="common">Triangle waterfern</name>
    <dbReference type="NCBI Taxonomy" id="49495"/>
    <lineage>
        <taxon>Eukaryota</taxon>
        <taxon>Viridiplantae</taxon>
        <taxon>Streptophyta</taxon>
        <taxon>Embryophyta</taxon>
        <taxon>Tracheophyta</taxon>
        <taxon>Polypodiopsida</taxon>
        <taxon>Polypodiidae</taxon>
        <taxon>Polypodiales</taxon>
        <taxon>Pteridineae</taxon>
        <taxon>Pteridaceae</taxon>
        <taxon>Parkerioideae</taxon>
        <taxon>Ceratopteris</taxon>
    </lineage>
</organism>
<name>A0A8T2SJJ1_CERRI</name>
<dbReference type="AlphaFoldDB" id="A0A8T2SJJ1"/>
<dbReference type="GO" id="GO:0009507">
    <property type="term" value="C:chloroplast"/>
    <property type="evidence" value="ECO:0007669"/>
    <property type="project" value="TreeGrafter"/>
</dbReference>
<dbReference type="Proteomes" id="UP000825935">
    <property type="component" value="Chromosome 19"/>
</dbReference>
<keyword evidence="4" id="KW-0547">Nucleotide-binding</keyword>
<accession>A0A8T2SJJ1</accession>
<evidence type="ECO:0000313" key="7">
    <source>
        <dbReference type="EMBL" id="KAH7351527.1"/>
    </source>
</evidence>
<dbReference type="OrthoDB" id="430679at2759"/>
<comment type="similarity">
    <text evidence="1">Belongs to the RelA/SpoT family.</text>
</comment>
<dbReference type="SMART" id="SM00954">
    <property type="entry name" value="RelA_SpoT"/>
    <property type="match status" value="1"/>
</dbReference>
<dbReference type="SUPFAM" id="SSF81301">
    <property type="entry name" value="Nucleotidyltransferase"/>
    <property type="match status" value="1"/>
</dbReference>
<dbReference type="InterPro" id="IPR006674">
    <property type="entry name" value="HD_domain"/>
</dbReference>
<keyword evidence="4" id="KW-0342">GTP-binding</keyword>
<dbReference type="PANTHER" id="PTHR21262:SF0">
    <property type="entry name" value="GTP DIPHOSPHOKINASE RSH3, CHLOROPLASTIC-RELATED"/>
    <property type="match status" value="1"/>
</dbReference>
<keyword evidence="3" id="KW-0346">Stress response</keyword>
<dbReference type="CDD" id="cd05399">
    <property type="entry name" value="NT_Rel-Spo_like"/>
    <property type="match status" value="1"/>
</dbReference>
<dbReference type="Gene3D" id="1.10.3210.10">
    <property type="entry name" value="Hypothetical protein af1432"/>
    <property type="match status" value="1"/>
</dbReference>
<dbReference type="GO" id="GO:0003723">
    <property type="term" value="F:RNA binding"/>
    <property type="evidence" value="ECO:0007669"/>
    <property type="project" value="UniProtKB-KW"/>
</dbReference>
<dbReference type="InterPro" id="IPR043519">
    <property type="entry name" value="NT_sf"/>
</dbReference>